<dbReference type="SUPFAM" id="SSF53448">
    <property type="entry name" value="Nucleotide-diphospho-sugar transferases"/>
    <property type="match status" value="1"/>
</dbReference>
<proteinExistence type="predicted"/>
<protein>
    <submittedName>
        <fullName evidence="2">Glycosyltransferase family 2 protein</fullName>
    </submittedName>
</protein>
<dbReference type="EMBL" id="JABAEW010000052">
    <property type="protein sequence ID" value="NMD88635.1"/>
    <property type="molecule type" value="Genomic_DNA"/>
</dbReference>
<dbReference type="RefSeq" id="WP_168963691.1">
    <property type="nucleotide sequence ID" value="NZ_CALXNT010000014.1"/>
</dbReference>
<evidence type="ECO:0000313" key="3">
    <source>
        <dbReference type="Proteomes" id="UP000576225"/>
    </source>
</evidence>
<name>A0A848AYM2_9BACT</name>
<organism evidence="2 3">
    <name type="scientific">Victivallis vadensis</name>
    <dbReference type="NCBI Taxonomy" id="172901"/>
    <lineage>
        <taxon>Bacteria</taxon>
        <taxon>Pseudomonadati</taxon>
        <taxon>Lentisphaerota</taxon>
        <taxon>Lentisphaeria</taxon>
        <taxon>Victivallales</taxon>
        <taxon>Victivallaceae</taxon>
        <taxon>Victivallis</taxon>
    </lineage>
</organism>
<dbReference type="CDD" id="cd00761">
    <property type="entry name" value="Glyco_tranf_GTA_type"/>
    <property type="match status" value="1"/>
</dbReference>
<evidence type="ECO:0000259" key="1">
    <source>
        <dbReference type="Pfam" id="PF00535"/>
    </source>
</evidence>
<feature type="domain" description="Glycosyltransferase 2-like" evidence="1">
    <location>
        <begin position="11"/>
        <end position="141"/>
    </location>
</feature>
<dbReference type="PANTHER" id="PTHR22916:SF3">
    <property type="entry name" value="UDP-GLCNAC:BETAGAL BETA-1,3-N-ACETYLGLUCOSAMINYLTRANSFERASE-LIKE PROTEIN 1"/>
    <property type="match status" value="1"/>
</dbReference>
<dbReference type="AlphaFoldDB" id="A0A848AYM2"/>
<dbReference type="GO" id="GO:0016758">
    <property type="term" value="F:hexosyltransferase activity"/>
    <property type="evidence" value="ECO:0007669"/>
    <property type="project" value="UniProtKB-ARBA"/>
</dbReference>
<dbReference type="InterPro" id="IPR001173">
    <property type="entry name" value="Glyco_trans_2-like"/>
</dbReference>
<accession>A0A848AYM2</accession>
<dbReference type="InterPro" id="IPR029044">
    <property type="entry name" value="Nucleotide-diphossugar_trans"/>
</dbReference>
<sequence length="646" mass="73721">MNQTTGRPDVTILIPVYNTARFLPRALDSVLAQTWKNLEVVAVNDASPDNAAEVLADYAARDPRVRIVTCPENGGTLKARLSGLATARGRYLMNLDADDTFDPDCVKTLVEIADRENADVVGFGCRQREENCPLRNARTLEVEKRCLEGPEVFEAMFFRHRYSWSLCFKLIRRELFERAAQEIPPVYAICAEDFYFYTAVSFFAKKFIGTGKIFYNYYTGIGITDVRLMDRAGFTRFGSIFTSLNGVKEFLKRQGAFERCREGFEAREREHFNLIFERWPGRILPEQRSECFRLMTGWYDPAAVVRHLEFCFGTHPETVAAALGRDAFPPPGKQTVRAALEDPRLFWKLLEAKVAGKRFEISAERTFDHLYMGAGIPLHPALARLADCIFTDTPEADLYWRGHGAQTEFQPARPLSWSLPGQPPDTPVEIFVQLNNRENPETVAAAFALFLEHCPQARLMVAARRELRPFILRALQLREIDEAFSFIDAEQPQDPEKPVYRIVWIFQPYLAQAEMPAAWRDFPAVGYEQLQNPAFQPGCGCFPVPSGDPGRLVITTARLLKGETVPAIEDRRTTEQRLTAILAHISAAHGFERPLPHGREQLRLEAAILKRRARNLFFRIARRLLPSESLRWQCANRIRTIFKPRV</sequence>
<dbReference type="PANTHER" id="PTHR22916">
    <property type="entry name" value="GLYCOSYLTRANSFERASE"/>
    <property type="match status" value="1"/>
</dbReference>
<reference evidence="2 3" key="1">
    <citation type="submission" date="2020-04" db="EMBL/GenBank/DDBJ databases">
        <authorList>
            <person name="Hitch T.C.A."/>
            <person name="Wylensek D."/>
            <person name="Clavel T."/>
        </authorList>
    </citation>
    <scope>NUCLEOTIDE SEQUENCE [LARGE SCALE GENOMIC DNA]</scope>
    <source>
        <strain evidence="2 3">COR2-253-APC-1A</strain>
    </source>
</reference>
<comment type="caution">
    <text evidence="2">The sequence shown here is derived from an EMBL/GenBank/DDBJ whole genome shotgun (WGS) entry which is preliminary data.</text>
</comment>
<dbReference type="Gene3D" id="3.90.550.10">
    <property type="entry name" value="Spore Coat Polysaccharide Biosynthesis Protein SpsA, Chain A"/>
    <property type="match status" value="1"/>
</dbReference>
<evidence type="ECO:0000313" key="2">
    <source>
        <dbReference type="EMBL" id="NMD88635.1"/>
    </source>
</evidence>
<gene>
    <name evidence="2" type="ORF">HF882_18765</name>
</gene>
<dbReference type="Proteomes" id="UP000576225">
    <property type="component" value="Unassembled WGS sequence"/>
</dbReference>
<dbReference type="Pfam" id="PF00535">
    <property type="entry name" value="Glycos_transf_2"/>
    <property type="match status" value="1"/>
</dbReference>
<keyword evidence="2" id="KW-0808">Transferase</keyword>